<dbReference type="FunFam" id="1.10.10.10:FF:000001">
    <property type="entry name" value="LysR family transcriptional regulator"/>
    <property type="match status" value="1"/>
</dbReference>
<keyword evidence="2" id="KW-0805">Transcription regulation</keyword>
<dbReference type="Pfam" id="PF00126">
    <property type="entry name" value="HTH_1"/>
    <property type="match status" value="1"/>
</dbReference>
<dbReference type="InterPro" id="IPR036388">
    <property type="entry name" value="WH-like_DNA-bd_sf"/>
</dbReference>
<evidence type="ECO:0000313" key="6">
    <source>
        <dbReference type="EMBL" id="PNE38161.1"/>
    </source>
</evidence>
<evidence type="ECO:0000256" key="2">
    <source>
        <dbReference type="ARBA" id="ARBA00023015"/>
    </source>
</evidence>
<evidence type="ECO:0000256" key="1">
    <source>
        <dbReference type="ARBA" id="ARBA00009437"/>
    </source>
</evidence>
<gene>
    <name evidence="6" type="ORF">AOB60_29095</name>
</gene>
<name>A0A2N8PAV8_STRNR</name>
<dbReference type="Gene3D" id="3.40.190.290">
    <property type="match status" value="1"/>
</dbReference>
<dbReference type="InterPro" id="IPR036390">
    <property type="entry name" value="WH_DNA-bd_sf"/>
</dbReference>
<reference evidence="7" key="1">
    <citation type="submission" date="2015-09" db="EMBL/GenBank/DDBJ databases">
        <authorList>
            <person name="Graham D.E."/>
            <person name="Mahan K.M."/>
            <person name="Klingeman D.M."/>
            <person name="Fida T."/>
            <person name="Giannone R.J."/>
            <person name="Hettich R.L."/>
            <person name="Parry R.J."/>
            <person name="Spain J.C."/>
        </authorList>
    </citation>
    <scope>NUCLEOTIDE SEQUENCE [LARGE SCALE GENOMIC DNA]</scope>
    <source>
        <strain evidence="7">JCM 4701</strain>
    </source>
</reference>
<dbReference type="AlphaFoldDB" id="A0A2N8PAV8"/>
<dbReference type="EMBL" id="LJSN01000003">
    <property type="protein sequence ID" value="PNE38161.1"/>
    <property type="molecule type" value="Genomic_DNA"/>
</dbReference>
<comment type="caution">
    <text evidence="6">The sequence shown here is derived from an EMBL/GenBank/DDBJ whole genome shotgun (WGS) entry which is preliminary data.</text>
</comment>
<keyword evidence="7" id="KW-1185">Reference proteome</keyword>
<proteinExistence type="inferred from homology"/>
<dbReference type="InterPro" id="IPR000847">
    <property type="entry name" value="LysR_HTH_N"/>
</dbReference>
<dbReference type="Pfam" id="PF03466">
    <property type="entry name" value="LysR_substrate"/>
    <property type="match status" value="1"/>
</dbReference>
<dbReference type="GO" id="GO:0005829">
    <property type="term" value="C:cytosol"/>
    <property type="evidence" value="ECO:0007669"/>
    <property type="project" value="TreeGrafter"/>
</dbReference>
<dbReference type="RefSeq" id="WP_102925648.1">
    <property type="nucleotide sequence ID" value="NZ_LJSN01000003.1"/>
</dbReference>
<dbReference type="CDD" id="cd08436">
    <property type="entry name" value="PBP2_LTTR_like_3"/>
    <property type="match status" value="1"/>
</dbReference>
<dbReference type="PRINTS" id="PR00039">
    <property type="entry name" value="HTHLYSR"/>
</dbReference>
<dbReference type="GO" id="GO:0003700">
    <property type="term" value="F:DNA-binding transcription factor activity"/>
    <property type="evidence" value="ECO:0007669"/>
    <property type="project" value="InterPro"/>
</dbReference>
<protein>
    <recommendedName>
        <fullName evidence="5">HTH lysR-type domain-containing protein</fullName>
    </recommendedName>
</protein>
<feature type="domain" description="HTH lysR-type" evidence="5">
    <location>
        <begin position="1"/>
        <end position="58"/>
    </location>
</feature>
<dbReference type="Gene3D" id="1.10.10.10">
    <property type="entry name" value="Winged helix-like DNA-binding domain superfamily/Winged helix DNA-binding domain"/>
    <property type="match status" value="1"/>
</dbReference>
<organism evidence="6 7">
    <name type="scientific">Streptomyces noursei</name>
    <name type="common">Streptomyces albulus</name>
    <dbReference type="NCBI Taxonomy" id="1971"/>
    <lineage>
        <taxon>Bacteria</taxon>
        <taxon>Bacillati</taxon>
        <taxon>Actinomycetota</taxon>
        <taxon>Actinomycetes</taxon>
        <taxon>Kitasatosporales</taxon>
        <taxon>Streptomycetaceae</taxon>
        <taxon>Streptomyces</taxon>
    </lineage>
</organism>
<evidence type="ECO:0000259" key="5">
    <source>
        <dbReference type="PROSITE" id="PS50931"/>
    </source>
</evidence>
<evidence type="ECO:0000313" key="7">
    <source>
        <dbReference type="Proteomes" id="UP000236047"/>
    </source>
</evidence>
<evidence type="ECO:0000256" key="3">
    <source>
        <dbReference type="ARBA" id="ARBA00023125"/>
    </source>
</evidence>
<accession>A0A2N8PAV8</accession>
<dbReference type="GO" id="GO:0003677">
    <property type="term" value="F:DNA binding"/>
    <property type="evidence" value="ECO:0007669"/>
    <property type="project" value="UniProtKB-KW"/>
</dbReference>
<dbReference type="PANTHER" id="PTHR30419:SF31">
    <property type="entry name" value="BLR3139 PROTEIN"/>
    <property type="match status" value="1"/>
</dbReference>
<dbReference type="Proteomes" id="UP000236047">
    <property type="component" value="Unassembled WGS sequence"/>
</dbReference>
<sequence length="300" mass="31799">MELRQLEYFVAVADELSFSRGARRSHTVQSAVSAAIARLERELCVELFDRSKRQIALTPAGAALLPEARATLEAGRRARDSVATDRGYLHGAVTLGILMSTGPLDVPAVLGRFHPAHPRVTVQLRQAAAGSVGHIRAVADSELDLALVSHTGPATSAVGLHRLAEEPMCMVCRPDHRLARRRRLGVAELSDETFIDFAPGWGSRTATDTAFQAAGLPRSVPFEVADYATAMGLIRHGLGIALMPTTAAARQTGLSAVPVTEPALTWTLSLATRAGHTSPAAMALAEEIRLAANAPAARSN</sequence>
<dbReference type="InterPro" id="IPR050950">
    <property type="entry name" value="HTH-type_LysR_regulators"/>
</dbReference>
<dbReference type="SUPFAM" id="SSF46785">
    <property type="entry name" value="Winged helix' DNA-binding domain"/>
    <property type="match status" value="1"/>
</dbReference>
<dbReference type="PANTHER" id="PTHR30419">
    <property type="entry name" value="HTH-TYPE TRANSCRIPTIONAL REGULATOR YBHD"/>
    <property type="match status" value="1"/>
</dbReference>
<keyword evidence="3" id="KW-0238">DNA-binding</keyword>
<keyword evidence="4" id="KW-0804">Transcription</keyword>
<dbReference type="SUPFAM" id="SSF53850">
    <property type="entry name" value="Periplasmic binding protein-like II"/>
    <property type="match status" value="1"/>
</dbReference>
<dbReference type="InterPro" id="IPR005119">
    <property type="entry name" value="LysR_subst-bd"/>
</dbReference>
<evidence type="ECO:0000256" key="4">
    <source>
        <dbReference type="ARBA" id="ARBA00023163"/>
    </source>
</evidence>
<comment type="similarity">
    <text evidence="1">Belongs to the LysR transcriptional regulatory family.</text>
</comment>
<dbReference type="PROSITE" id="PS50931">
    <property type="entry name" value="HTH_LYSR"/>
    <property type="match status" value="1"/>
</dbReference>